<dbReference type="Gene3D" id="3.30.70.60">
    <property type="match status" value="1"/>
</dbReference>
<organism evidence="7 8">
    <name type="scientific">Neorickettsia findlayensis</name>
    <dbReference type="NCBI Taxonomy" id="2686014"/>
    <lineage>
        <taxon>Bacteria</taxon>
        <taxon>Pseudomonadati</taxon>
        <taxon>Pseudomonadota</taxon>
        <taxon>Alphaproteobacteria</taxon>
        <taxon>Rickettsiales</taxon>
        <taxon>Anaplasmataceae</taxon>
        <taxon>Neorickettsia</taxon>
    </lineage>
</organism>
<dbReference type="InterPro" id="IPR000529">
    <property type="entry name" value="Ribosomal_bS6"/>
</dbReference>
<protein>
    <recommendedName>
        <fullName evidence="5 6">Small ribosomal subunit protein bS6</fullName>
    </recommendedName>
</protein>
<dbReference type="GO" id="GO:0003735">
    <property type="term" value="F:structural constituent of ribosome"/>
    <property type="evidence" value="ECO:0007669"/>
    <property type="project" value="InterPro"/>
</dbReference>
<dbReference type="EMBL" id="CP047224">
    <property type="protein sequence ID" value="QHD64914.1"/>
    <property type="molecule type" value="Genomic_DNA"/>
</dbReference>
<dbReference type="GO" id="GO:0006412">
    <property type="term" value="P:translation"/>
    <property type="evidence" value="ECO:0007669"/>
    <property type="project" value="UniProtKB-UniRule"/>
</dbReference>
<evidence type="ECO:0000313" key="8">
    <source>
        <dbReference type="Proteomes" id="UP000464912"/>
    </source>
</evidence>
<dbReference type="InterPro" id="IPR035980">
    <property type="entry name" value="Ribosomal_bS6_sf"/>
</dbReference>
<dbReference type="Pfam" id="PF01250">
    <property type="entry name" value="Ribosomal_S6"/>
    <property type="match status" value="1"/>
</dbReference>
<dbReference type="AlphaFoldDB" id="A0A6P1G9P1"/>
<keyword evidence="8" id="KW-1185">Reference proteome</keyword>
<dbReference type="GO" id="GO:0070181">
    <property type="term" value="F:small ribosomal subunit rRNA binding"/>
    <property type="evidence" value="ECO:0007669"/>
    <property type="project" value="TreeGrafter"/>
</dbReference>
<evidence type="ECO:0000256" key="3">
    <source>
        <dbReference type="ARBA" id="ARBA00023274"/>
    </source>
</evidence>
<sequence>MPSHIYECVFLASSSLSEGGVSNLMDNFNAAFAENNIKVLRQENWGSLALAYKIKNHTKANYFMFIISAEPIALQKFEAKLKYNDLVLRYLLQRKREFKVPDGVISLKLPQYQQ</sequence>
<dbReference type="PANTHER" id="PTHR21011:SF1">
    <property type="entry name" value="SMALL RIBOSOMAL SUBUNIT PROTEIN BS6M"/>
    <property type="match status" value="1"/>
</dbReference>
<keyword evidence="6" id="KW-0694">RNA-binding</keyword>
<evidence type="ECO:0000256" key="4">
    <source>
        <dbReference type="ARBA" id="ARBA00035104"/>
    </source>
</evidence>
<comment type="function">
    <text evidence="4 6">Binds together with bS18 to 16S ribosomal RNA.</text>
</comment>
<keyword evidence="3 6" id="KW-0687">Ribonucleoprotein</keyword>
<dbReference type="Proteomes" id="UP000464912">
    <property type="component" value="Chromosome"/>
</dbReference>
<dbReference type="GO" id="GO:0005840">
    <property type="term" value="C:ribosome"/>
    <property type="evidence" value="ECO:0007669"/>
    <property type="project" value="UniProtKB-KW"/>
</dbReference>
<evidence type="ECO:0000256" key="5">
    <source>
        <dbReference type="ARBA" id="ARBA00035294"/>
    </source>
</evidence>
<dbReference type="CDD" id="cd00473">
    <property type="entry name" value="bS6"/>
    <property type="match status" value="1"/>
</dbReference>
<name>A0A6P1G9P1_9RICK</name>
<proteinExistence type="inferred from homology"/>
<dbReference type="NCBIfam" id="TIGR00166">
    <property type="entry name" value="S6"/>
    <property type="match status" value="1"/>
</dbReference>
<comment type="similarity">
    <text evidence="1 6">Belongs to the bacterial ribosomal protein bS6 family.</text>
</comment>
<keyword evidence="2 6" id="KW-0689">Ribosomal protein</keyword>
<evidence type="ECO:0000256" key="6">
    <source>
        <dbReference type="HAMAP-Rule" id="MF_00360"/>
    </source>
</evidence>
<dbReference type="SUPFAM" id="SSF54995">
    <property type="entry name" value="Ribosomal protein S6"/>
    <property type="match status" value="1"/>
</dbReference>
<evidence type="ECO:0000256" key="1">
    <source>
        <dbReference type="ARBA" id="ARBA00009512"/>
    </source>
</evidence>
<reference evidence="7 8" key="2">
    <citation type="journal article" date="2020" name="MBio">
        <title>Isolation and Molecular Analysis of a Novel Neorickettsia Species That Causes Potomac Horse Fever.</title>
        <authorList>
            <person name="Teymournejad O."/>
            <person name="Lin M."/>
            <person name="Bekebrede H."/>
            <person name="Kamr A."/>
            <person name="Toribio R.E."/>
            <person name="Arroyo L.G."/>
            <person name="Baird J.D."/>
            <person name="Rikihisa Y."/>
        </authorList>
    </citation>
    <scope>NUCLEOTIDE SEQUENCE [LARGE SCALE GENOMIC DNA]</scope>
    <source>
        <strain evidence="7 8">Fin17</strain>
    </source>
</reference>
<dbReference type="KEGG" id="nef:GP480_00265"/>
<dbReference type="InterPro" id="IPR014717">
    <property type="entry name" value="Transl_elong_EF1B/ribsomal_bS6"/>
</dbReference>
<evidence type="ECO:0000256" key="2">
    <source>
        <dbReference type="ARBA" id="ARBA00022980"/>
    </source>
</evidence>
<keyword evidence="6" id="KW-0699">rRNA-binding</keyword>
<dbReference type="HAMAP" id="MF_00360">
    <property type="entry name" value="Ribosomal_bS6"/>
    <property type="match status" value="1"/>
</dbReference>
<reference evidence="7 8" key="1">
    <citation type="journal article" date="2020" name="MBio">
        <title>Erratum for Teymournejad et al., 'Isolation and Molecular Analysis of a Novel Neorickettsia Species That Causes Potomac Horse Fever'.</title>
        <authorList>
            <person name="Teymournejad O."/>
            <person name="Lin M."/>
            <person name="Bekebrede H."/>
            <person name="Kamr A."/>
            <person name="Toribio R.E."/>
            <person name="Arroyo L.G."/>
            <person name="Baird J.D."/>
            <person name="Rikihisa Y."/>
        </authorList>
    </citation>
    <scope>NUCLEOTIDE SEQUENCE [LARGE SCALE GENOMIC DNA]</scope>
    <source>
        <strain evidence="7 8">Fin17</strain>
    </source>
</reference>
<dbReference type="InterPro" id="IPR020814">
    <property type="entry name" value="Ribosomal_S6_plastid/chlpt"/>
</dbReference>
<dbReference type="GO" id="GO:1990904">
    <property type="term" value="C:ribonucleoprotein complex"/>
    <property type="evidence" value="ECO:0007669"/>
    <property type="project" value="UniProtKB-KW"/>
</dbReference>
<dbReference type="PANTHER" id="PTHR21011">
    <property type="entry name" value="MITOCHONDRIAL 28S RIBOSOMAL PROTEIN S6"/>
    <property type="match status" value="1"/>
</dbReference>
<dbReference type="GO" id="GO:0005737">
    <property type="term" value="C:cytoplasm"/>
    <property type="evidence" value="ECO:0007669"/>
    <property type="project" value="UniProtKB-ARBA"/>
</dbReference>
<gene>
    <name evidence="6 7" type="primary">rpsF</name>
    <name evidence="7" type="ORF">GP480_00265</name>
</gene>
<accession>A0A6P1G9P1</accession>
<evidence type="ECO:0000313" key="7">
    <source>
        <dbReference type="EMBL" id="QHD64914.1"/>
    </source>
</evidence>